<dbReference type="EMBL" id="FAOZ01000013">
    <property type="protein sequence ID" value="CUU57605.1"/>
    <property type="molecule type" value="Genomic_DNA"/>
</dbReference>
<dbReference type="SUPFAM" id="SSF51735">
    <property type="entry name" value="NAD(P)-binding Rossmann-fold domains"/>
    <property type="match status" value="1"/>
</dbReference>
<dbReference type="RefSeq" id="WP_091279318.1">
    <property type="nucleotide sequence ID" value="NZ_FAOZ01000013.1"/>
</dbReference>
<dbReference type="Gene3D" id="3.40.50.720">
    <property type="entry name" value="NAD(P)-binding Rossmann-like Domain"/>
    <property type="match status" value="1"/>
</dbReference>
<dbReference type="InterPro" id="IPR051604">
    <property type="entry name" value="Ergot_Alk_Oxidoreductase"/>
</dbReference>
<accession>A0A0S4QPR9</accession>
<dbReference type="AlphaFoldDB" id="A0A0S4QPR9"/>
<proteinExistence type="predicted"/>
<dbReference type="PANTHER" id="PTHR43162">
    <property type="match status" value="1"/>
</dbReference>
<evidence type="ECO:0000313" key="3">
    <source>
        <dbReference type="Proteomes" id="UP000198802"/>
    </source>
</evidence>
<protein>
    <submittedName>
        <fullName evidence="2">Uncharacterized conserved protein YbjT, contains NAD(P)-binding and DUF2867 domains</fullName>
    </submittedName>
</protein>
<dbReference type="InterPro" id="IPR036291">
    <property type="entry name" value="NAD(P)-bd_dom_sf"/>
</dbReference>
<evidence type="ECO:0000259" key="1">
    <source>
        <dbReference type="Pfam" id="PF13460"/>
    </source>
</evidence>
<reference evidence="3" key="1">
    <citation type="submission" date="2015-11" db="EMBL/GenBank/DDBJ databases">
        <authorList>
            <person name="Varghese N."/>
        </authorList>
    </citation>
    <scope>NUCLEOTIDE SEQUENCE [LARGE SCALE GENOMIC DNA]</scope>
    <source>
        <strain evidence="3">DSM 45899</strain>
    </source>
</reference>
<dbReference type="Pfam" id="PF13460">
    <property type="entry name" value="NAD_binding_10"/>
    <property type="match status" value="1"/>
</dbReference>
<organism evidence="2 3">
    <name type="scientific">Parafrankia irregularis</name>
    <dbReference type="NCBI Taxonomy" id="795642"/>
    <lineage>
        <taxon>Bacteria</taxon>
        <taxon>Bacillati</taxon>
        <taxon>Actinomycetota</taxon>
        <taxon>Actinomycetes</taxon>
        <taxon>Frankiales</taxon>
        <taxon>Frankiaceae</taxon>
        <taxon>Parafrankia</taxon>
    </lineage>
</organism>
<dbReference type="PANTHER" id="PTHR43162:SF1">
    <property type="entry name" value="PRESTALK A DIFFERENTIATION PROTEIN A"/>
    <property type="match status" value="1"/>
</dbReference>
<sequence length="296" mass="31744">MIVVTTPTGNIGRQVLANLLRDGESVRVIVRDPTRLPGQVRDRVEVVRGSHGDAGVVNEAFDGAAAVFWLVPPDPKAEDLKATYLEFTQPACDAFVRHQVQRVVGVSALGRGTAPALAGNAGLVSLSLAMDDLIAATGVSYRSLALPSFMENMLRQAAAIRAQGMFFLPLDADRRLPSCATRDIAAVASRLLADVSWSGLGSVPVLGPEDLSGDDMARIMSDVFDRPIRFQQVTEEQFRATLAGQGQSAAMIEAMVDMMRAKNSGLDNAEPRTPLSTAPTTFRQWCEEVLRPAVLG</sequence>
<dbReference type="InterPro" id="IPR016040">
    <property type="entry name" value="NAD(P)-bd_dom"/>
</dbReference>
<dbReference type="Proteomes" id="UP000198802">
    <property type="component" value="Unassembled WGS sequence"/>
</dbReference>
<name>A0A0S4QPR9_9ACTN</name>
<feature type="domain" description="NAD(P)-binding" evidence="1">
    <location>
        <begin position="8"/>
        <end position="153"/>
    </location>
</feature>
<dbReference type="Gene3D" id="3.90.25.10">
    <property type="entry name" value="UDP-galactose 4-epimerase, domain 1"/>
    <property type="match status" value="1"/>
</dbReference>
<gene>
    <name evidence="2" type="ORF">Ga0074812_113103</name>
</gene>
<keyword evidence="3" id="KW-1185">Reference proteome</keyword>
<evidence type="ECO:0000313" key="2">
    <source>
        <dbReference type="EMBL" id="CUU57605.1"/>
    </source>
</evidence>